<feature type="domain" description="RNase H type-1" evidence="1">
    <location>
        <begin position="17"/>
        <end position="131"/>
    </location>
</feature>
<accession>A0ABR2G4X3</accession>
<dbReference type="Pfam" id="PF13456">
    <property type="entry name" value="RVT_3"/>
    <property type="match status" value="1"/>
</dbReference>
<proteinExistence type="predicted"/>
<dbReference type="PANTHER" id="PTHR47723:SF19">
    <property type="entry name" value="POLYNUCLEOTIDYL TRANSFERASE, RIBONUCLEASE H-LIKE SUPERFAMILY PROTEIN"/>
    <property type="match status" value="1"/>
</dbReference>
<dbReference type="InterPro" id="IPR036397">
    <property type="entry name" value="RNaseH_sf"/>
</dbReference>
<evidence type="ECO:0000313" key="2">
    <source>
        <dbReference type="EMBL" id="KAK8593727.1"/>
    </source>
</evidence>
<dbReference type="PANTHER" id="PTHR47723">
    <property type="entry name" value="OS05G0353850 PROTEIN"/>
    <property type="match status" value="1"/>
</dbReference>
<comment type="caution">
    <text evidence="2">The sequence shown here is derived from an EMBL/GenBank/DDBJ whole genome shotgun (WGS) entry which is preliminary data.</text>
</comment>
<evidence type="ECO:0000313" key="3">
    <source>
        <dbReference type="Proteomes" id="UP001472677"/>
    </source>
</evidence>
<dbReference type="Proteomes" id="UP001472677">
    <property type="component" value="Unassembled WGS sequence"/>
</dbReference>
<dbReference type="InterPro" id="IPR053151">
    <property type="entry name" value="RNase_H-like"/>
</dbReference>
<name>A0ABR2G4X3_9ROSI</name>
<keyword evidence="3" id="KW-1185">Reference proteome</keyword>
<dbReference type="CDD" id="cd06222">
    <property type="entry name" value="RNase_H_like"/>
    <property type="match status" value="1"/>
</dbReference>
<dbReference type="InterPro" id="IPR002156">
    <property type="entry name" value="RNaseH_domain"/>
</dbReference>
<dbReference type="EMBL" id="JBBPBM010000003">
    <property type="protein sequence ID" value="KAK8593727.1"/>
    <property type="molecule type" value="Genomic_DNA"/>
</dbReference>
<evidence type="ECO:0000259" key="1">
    <source>
        <dbReference type="Pfam" id="PF13456"/>
    </source>
</evidence>
<protein>
    <recommendedName>
        <fullName evidence="1">RNase H type-1 domain-containing protein</fullName>
    </recommendedName>
</protein>
<dbReference type="SUPFAM" id="SSF53098">
    <property type="entry name" value="Ribonuclease H-like"/>
    <property type="match status" value="1"/>
</dbReference>
<sequence length="163" mass="18148">MPSTPWINPEPGWLCLNVDGAVSLNTGKVSIGGLLRDLVGNFIFGFSKFIDCTNSLHAELWSLLVDLQLAWAYGVNFLQVQTDCKKVLQLLQDPHVDSCSISLVRSIRQLWRKAWFIDLTWTSRSSNKAAKLADHSSFDMSFLSNPPAELHDTLTADNLALSL</sequence>
<dbReference type="InterPro" id="IPR012337">
    <property type="entry name" value="RNaseH-like_sf"/>
</dbReference>
<dbReference type="Gene3D" id="3.30.420.10">
    <property type="entry name" value="Ribonuclease H-like superfamily/Ribonuclease H"/>
    <property type="match status" value="1"/>
</dbReference>
<gene>
    <name evidence="2" type="ORF">V6N12_045802</name>
</gene>
<organism evidence="2 3">
    <name type="scientific">Hibiscus sabdariffa</name>
    <name type="common">roselle</name>
    <dbReference type="NCBI Taxonomy" id="183260"/>
    <lineage>
        <taxon>Eukaryota</taxon>
        <taxon>Viridiplantae</taxon>
        <taxon>Streptophyta</taxon>
        <taxon>Embryophyta</taxon>
        <taxon>Tracheophyta</taxon>
        <taxon>Spermatophyta</taxon>
        <taxon>Magnoliopsida</taxon>
        <taxon>eudicotyledons</taxon>
        <taxon>Gunneridae</taxon>
        <taxon>Pentapetalae</taxon>
        <taxon>rosids</taxon>
        <taxon>malvids</taxon>
        <taxon>Malvales</taxon>
        <taxon>Malvaceae</taxon>
        <taxon>Malvoideae</taxon>
        <taxon>Hibiscus</taxon>
    </lineage>
</organism>
<dbReference type="InterPro" id="IPR044730">
    <property type="entry name" value="RNase_H-like_dom_plant"/>
</dbReference>
<reference evidence="2 3" key="1">
    <citation type="journal article" date="2024" name="G3 (Bethesda)">
        <title>Genome assembly of Hibiscus sabdariffa L. provides insights into metabolisms of medicinal natural products.</title>
        <authorList>
            <person name="Kim T."/>
        </authorList>
    </citation>
    <scope>NUCLEOTIDE SEQUENCE [LARGE SCALE GENOMIC DNA]</scope>
    <source>
        <strain evidence="2">TK-2024</strain>
        <tissue evidence="2">Old leaves</tissue>
    </source>
</reference>